<dbReference type="GO" id="GO:0045254">
    <property type="term" value="C:pyruvate dehydrogenase complex"/>
    <property type="evidence" value="ECO:0007669"/>
    <property type="project" value="InterPro"/>
</dbReference>
<feature type="domain" description="Lipoyl-binding" evidence="6">
    <location>
        <begin position="1"/>
        <end position="76"/>
    </location>
</feature>
<keyword evidence="3 4" id="KW-0450">Lipoyl</keyword>
<feature type="compositionally biased region" description="Low complexity" evidence="5">
    <location>
        <begin position="207"/>
        <end position="221"/>
    </location>
</feature>
<comment type="similarity">
    <text evidence="2 4">Belongs to the 2-oxoacid dehydrogenase family.</text>
</comment>
<evidence type="ECO:0000256" key="1">
    <source>
        <dbReference type="ARBA" id="ARBA00001938"/>
    </source>
</evidence>
<dbReference type="PANTHER" id="PTHR23151:SF90">
    <property type="entry name" value="DIHYDROLIPOYLLYSINE-RESIDUE ACETYLTRANSFERASE COMPONENT OF PYRUVATE DEHYDROGENASE COMPLEX, MITOCHONDRIAL-RELATED"/>
    <property type="match status" value="1"/>
</dbReference>
<keyword evidence="8" id="KW-0670">Pyruvate</keyword>
<evidence type="ECO:0000256" key="5">
    <source>
        <dbReference type="SAM" id="MobiDB-lite"/>
    </source>
</evidence>
<accession>A0A6J4URZ5</accession>
<name>A0A6J4URZ5_9BACT</name>
<feature type="compositionally biased region" description="Pro residues" evidence="5">
    <location>
        <begin position="222"/>
        <end position="233"/>
    </location>
</feature>
<dbReference type="PROSITE" id="PS51826">
    <property type="entry name" value="PSBD"/>
    <property type="match status" value="1"/>
</dbReference>
<dbReference type="InterPro" id="IPR000089">
    <property type="entry name" value="Biotin_lipoyl"/>
</dbReference>
<dbReference type="EC" id="2.3.1.-" evidence="4"/>
<dbReference type="InterPro" id="IPR011053">
    <property type="entry name" value="Single_hybrid_motif"/>
</dbReference>
<dbReference type="EMBL" id="CADCWE010000210">
    <property type="protein sequence ID" value="CAA9554610.1"/>
    <property type="molecule type" value="Genomic_DNA"/>
</dbReference>
<dbReference type="PANTHER" id="PTHR23151">
    <property type="entry name" value="DIHYDROLIPOAMIDE ACETYL/SUCCINYL-TRANSFERASE-RELATED"/>
    <property type="match status" value="1"/>
</dbReference>
<feature type="region of interest" description="Disordered" evidence="5">
    <location>
        <begin position="207"/>
        <end position="255"/>
    </location>
</feature>
<evidence type="ECO:0000256" key="3">
    <source>
        <dbReference type="ARBA" id="ARBA00022823"/>
    </source>
</evidence>
<evidence type="ECO:0000313" key="8">
    <source>
        <dbReference type="EMBL" id="CAA9554610.1"/>
    </source>
</evidence>
<sequence>MPTVIMPKMGDGMEEGVLLKWLKNLGDAVEEGEPIAEIETDKVSLEISAEATGTLSDRIANEGDSIPVGDPIAVILGDGETAPGPAAAPPAEPAQARVQDQPPIQAVGETPDEEAAPNATAPAPTAPHADADGAAMDSLRQAHSAASAPGPNGGSPAVPRPSGERLRASPLVKRLAAEHGIDLANVAGTGPGGRIVKDDVMPLLGRAQGQTQAQPQADAAPAPAPAAPAPAAAPAPVATRSAPTPAPAAGRPAGVPREMSRIRRTTGRRMTESKQQVPHFYVSTDVDMGPAAAFRTQVNAQLGDDASKISFNDLIVKASALALRDFPNLNASLEGDQLFDHANIDVNVAVAIDGGLIAPFGPDADQKSLGTIARMAKDLIGRARSGGLKPEEFQGGTFTVSNLGMFDVAEFIAILNPPQAAILAVGSIKEQAVVQDGALVVGQRMKVTLSADHRITDGAEVARFLQAVKRLLEAPMLLALS</sequence>
<dbReference type="GO" id="GO:0006086">
    <property type="term" value="P:pyruvate decarboxylation to acetyl-CoA"/>
    <property type="evidence" value="ECO:0007669"/>
    <property type="project" value="InterPro"/>
</dbReference>
<comment type="cofactor">
    <cofactor evidence="1 4">
        <name>(R)-lipoate</name>
        <dbReference type="ChEBI" id="CHEBI:83088"/>
    </cofactor>
</comment>
<dbReference type="SUPFAM" id="SSF52777">
    <property type="entry name" value="CoA-dependent acyltransferases"/>
    <property type="match status" value="1"/>
</dbReference>
<feature type="region of interest" description="Disordered" evidence="5">
    <location>
        <begin position="77"/>
        <end position="164"/>
    </location>
</feature>
<evidence type="ECO:0000259" key="6">
    <source>
        <dbReference type="PROSITE" id="PS50968"/>
    </source>
</evidence>
<dbReference type="InterPro" id="IPR004167">
    <property type="entry name" value="PSBD"/>
</dbReference>
<feature type="compositionally biased region" description="Low complexity" evidence="5">
    <location>
        <begin position="234"/>
        <end position="255"/>
    </location>
</feature>
<dbReference type="Gene3D" id="3.30.559.10">
    <property type="entry name" value="Chloramphenicol acetyltransferase-like domain"/>
    <property type="match status" value="1"/>
</dbReference>
<evidence type="ECO:0000259" key="7">
    <source>
        <dbReference type="PROSITE" id="PS51826"/>
    </source>
</evidence>
<dbReference type="Pfam" id="PF00198">
    <property type="entry name" value="2-oxoacid_dh"/>
    <property type="match status" value="1"/>
</dbReference>
<dbReference type="InterPro" id="IPR045257">
    <property type="entry name" value="E2/Pdx1"/>
</dbReference>
<evidence type="ECO:0000256" key="2">
    <source>
        <dbReference type="ARBA" id="ARBA00007317"/>
    </source>
</evidence>
<dbReference type="PROSITE" id="PS00189">
    <property type="entry name" value="LIPOYL"/>
    <property type="match status" value="1"/>
</dbReference>
<feature type="domain" description="Peripheral subunit-binding (PSBD)" evidence="7">
    <location>
        <begin position="167"/>
        <end position="204"/>
    </location>
</feature>
<dbReference type="AlphaFoldDB" id="A0A6J4URZ5"/>
<dbReference type="InterPro" id="IPR001078">
    <property type="entry name" value="2-oxoacid_DH_actylTfrase"/>
</dbReference>
<dbReference type="GO" id="GO:0016746">
    <property type="term" value="F:acyltransferase activity"/>
    <property type="evidence" value="ECO:0007669"/>
    <property type="project" value="UniProtKB-KW"/>
</dbReference>
<feature type="compositionally biased region" description="Low complexity" evidence="5">
    <location>
        <begin position="116"/>
        <end position="135"/>
    </location>
</feature>
<proteinExistence type="inferred from homology"/>
<organism evidence="8">
    <name type="scientific">uncultured Thermomicrobiales bacterium</name>
    <dbReference type="NCBI Taxonomy" id="1645740"/>
    <lineage>
        <taxon>Bacteria</taxon>
        <taxon>Pseudomonadati</taxon>
        <taxon>Thermomicrobiota</taxon>
        <taxon>Thermomicrobia</taxon>
        <taxon>Thermomicrobiales</taxon>
        <taxon>environmental samples</taxon>
    </lineage>
</organism>
<protein>
    <recommendedName>
        <fullName evidence="4">Dihydrolipoamide acetyltransferase component of pyruvate dehydrogenase complex</fullName>
        <ecNumber evidence="4">2.3.1.-</ecNumber>
    </recommendedName>
</protein>
<keyword evidence="4 8" id="KW-0012">Acyltransferase</keyword>
<dbReference type="Gene3D" id="4.10.320.10">
    <property type="entry name" value="E3-binding domain"/>
    <property type="match status" value="1"/>
</dbReference>
<gene>
    <name evidence="8" type="ORF">AVDCRST_MAG73-3178</name>
</gene>
<dbReference type="PROSITE" id="PS50968">
    <property type="entry name" value="BIOTINYL_LIPOYL"/>
    <property type="match status" value="1"/>
</dbReference>
<dbReference type="Gene3D" id="2.40.50.100">
    <property type="match status" value="1"/>
</dbReference>
<dbReference type="Pfam" id="PF02817">
    <property type="entry name" value="E3_binding"/>
    <property type="match status" value="1"/>
</dbReference>
<dbReference type="Pfam" id="PF00364">
    <property type="entry name" value="Biotin_lipoyl"/>
    <property type="match status" value="1"/>
</dbReference>
<dbReference type="InterPro" id="IPR023213">
    <property type="entry name" value="CAT-like_dom_sf"/>
</dbReference>
<dbReference type="CDD" id="cd06849">
    <property type="entry name" value="lipoyl_domain"/>
    <property type="match status" value="1"/>
</dbReference>
<reference evidence="8" key="1">
    <citation type="submission" date="2020-02" db="EMBL/GenBank/DDBJ databases">
        <authorList>
            <person name="Meier V. D."/>
        </authorList>
    </citation>
    <scope>NUCLEOTIDE SEQUENCE</scope>
    <source>
        <strain evidence="8">AVDCRST_MAG73</strain>
    </source>
</reference>
<dbReference type="SUPFAM" id="SSF47005">
    <property type="entry name" value="Peripheral subunit-binding domain of 2-oxo acid dehydrogenase complex"/>
    <property type="match status" value="1"/>
</dbReference>
<dbReference type="SUPFAM" id="SSF51230">
    <property type="entry name" value="Single hybrid motif"/>
    <property type="match status" value="1"/>
</dbReference>
<keyword evidence="4 8" id="KW-0808">Transferase</keyword>
<dbReference type="InterPro" id="IPR036625">
    <property type="entry name" value="E3-bd_dom_sf"/>
</dbReference>
<dbReference type="InterPro" id="IPR003016">
    <property type="entry name" value="2-oxoA_DH_lipoyl-BS"/>
</dbReference>
<evidence type="ECO:0000256" key="4">
    <source>
        <dbReference type="RuleBase" id="RU003423"/>
    </source>
</evidence>